<accession>A0A9P4LEP8</accession>
<proteinExistence type="predicted"/>
<reference evidence="1" key="1">
    <citation type="journal article" date="2020" name="Stud. Mycol.">
        <title>101 Dothideomycetes genomes: a test case for predicting lifestyles and emergence of pathogens.</title>
        <authorList>
            <person name="Haridas S."/>
            <person name="Albert R."/>
            <person name="Binder M."/>
            <person name="Bloem J."/>
            <person name="Labutti K."/>
            <person name="Salamov A."/>
            <person name="Andreopoulos B."/>
            <person name="Baker S."/>
            <person name="Barry K."/>
            <person name="Bills G."/>
            <person name="Bluhm B."/>
            <person name="Cannon C."/>
            <person name="Castanera R."/>
            <person name="Culley D."/>
            <person name="Daum C."/>
            <person name="Ezra D."/>
            <person name="Gonzalez J."/>
            <person name="Henrissat B."/>
            <person name="Kuo A."/>
            <person name="Liang C."/>
            <person name="Lipzen A."/>
            <person name="Lutzoni F."/>
            <person name="Magnuson J."/>
            <person name="Mondo S."/>
            <person name="Nolan M."/>
            <person name="Ohm R."/>
            <person name="Pangilinan J."/>
            <person name="Park H.-J."/>
            <person name="Ramirez L."/>
            <person name="Alfaro M."/>
            <person name="Sun H."/>
            <person name="Tritt A."/>
            <person name="Yoshinaga Y."/>
            <person name="Zwiers L.-H."/>
            <person name="Turgeon B."/>
            <person name="Goodwin S."/>
            <person name="Spatafora J."/>
            <person name="Crous P."/>
            <person name="Grigoriev I."/>
        </authorList>
    </citation>
    <scope>NUCLEOTIDE SEQUENCE</scope>
    <source>
        <strain evidence="1">CBS 110217</strain>
    </source>
</reference>
<dbReference type="PANTHER" id="PTHR10622">
    <property type="entry name" value="HET DOMAIN-CONTAINING PROTEIN"/>
    <property type="match status" value="1"/>
</dbReference>
<dbReference type="EMBL" id="ML978644">
    <property type="protein sequence ID" value="KAF2022455.1"/>
    <property type="molecule type" value="Genomic_DNA"/>
</dbReference>
<keyword evidence="2" id="KW-1185">Reference proteome</keyword>
<gene>
    <name evidence="1" type="ORF">EK21DRAFT_95696</name>
</gene>
<evidence type="ECO:0000313" key="2">
    <source>
        <dbReference type="Proteomes" id="UP000799777"/>
    </source>
</evidence>
<evidence type="ECO:0000313" key="1">
    <source>
        <dbReference type="EMBL" id="KAF2022455.1"/>
    </source>
</evidence>
<organism evidence="1 2">
    <name type="scientific">Setomelanomma holmii</name>
    <dbReference type="NCBI Taxonomy" id="210430"/>
    <lineage>
        <taxon>Eukaryota</taxon>
        <taxon>Fungi</taxon>
        <taxon>Dikarya</taxon>
        <taxon>Ascomycota</taxon>
        <taxon>Pezizomycotina</taxon>
        <taxon>Dothideomycetes</taxon>
        <taxon>Pleosporomycetidae</taxon>
        <taxon>Pleosporales</taxon>
        <taxon>Pleosporineae</taxon>
        <taxon>Phaeosphaeriaceae</taxon>
        <taxon>Setomelanomma</taxon>
    </lineage>
</organism>
<evidence type="ECO:0008006" key="3">
    <source>
        <dbReference type="Google" id="ProtNLM"/>
    </source>
</evidence>
<protein>
    <recommendedName>
        <fullName evidence="3">Heterokaryon incompatibility domain-containing protein</fullName>
    </recommendedName>
</protein>
<name>A0A9P4LEP8_9PLEO</name>
<dbReference type="Proteomes" id="UP000799777">
    <property type="component" value="Unassembled WGS sequence"/>
</dbReference>
<dbReference type="OrthoDB" id="674604at2759"/>
<dbReference type="PANTHER" id="PTHR10622:SF11">
    <property type="entry name" value="HET-DOMAIN-CONTAINING PROTEIN"/>
    <property type="match status" value="1"/>
</dbReference>
<sequence>MTRAEPPEPRGHLKHDSSAFLLVAGHSLPSGEKRTATPHQQTLLYPRVKSRGCGVGKVARREAPGQRHRVHCLDRLPSQAITGHHRPSLGHPDSEVLFQDLGSDAYKKEDRYRKIKFCAKQAARDQLHDWEASFKASKWFRRGWTLQELIAPVSVEFFSCEGRQLGDKTSLEQLVHKITSIPLAALRNCPLDQFTTSERMRWPENRETTEEEDNVHCVLPSWSS</sequence>
<comment type="caution">
    <text evidence="1">The sequence shown here is derived from an EMBL/GenBank/DDBJ whole genome shotgun (WGS) entry which is preliminary data.</text>
</comment>
<dbReference type="AlphaFoldDB" id="A0A9P4LEP8"/>